<protein>
    <recommendedName>
        <fullName evidence="1">DUF8207 domain-containing protein</fullName>
    </recommendedName>
</protein>
<reference evidence="2" key="1">
    <citation type="submission" date="2022-01" db="EMBL/GenBank/DDBJ databases">
        <authorList>
            <person name="King R."/>
        </authorList>
    </citation>
    <scope>NUCLEOTIDE SEQUENCE</scope>
</reference>
<keyword evidence="3" id="KW-1185">Reference proteome</keyword>
<gene>
    <name evidence="2" type="ORF">CEUTPL_LOCUS6943</name>
</gene>
<dbReference type="AlphaFoldDB" id="A0A9N9MK19"/>
<dbReference type="EMBL" id="OU892279">
    <property type="protein sequence ID" value="CAG9766358.1"/>
    <property type="molecule type" value="Genomic_DNA"/>
</dbReference>
<dbReference type="OrthoDB" id="6775587at2759"/>
<feature type="domain" description="DUF8207" evidence="1">
    <location>
        <begin position="265"/>
        <end position="365"/>
    </location>
</feature>
<dbReference type="PANTHER" id="PTHR35374">
    <property type="entry name" value="CYCLIN-DEPENDENT KINASE 11A-LIKE"/>
    <property type="match status" value="1"/>
</dbReference>
<dbReference type="Pfam" id="PF26634">
    <property type="entry name" value="DUF8207"/>
    <property type="match status" value="1"/>
</dbReference>
<sequence length="1053" mass="122352">MWLAYVQETPTYSLTTAVENLAQLFRNLEFDAEHEANCGFERFKTIEECMELARKYSKAEEACNTYLHTLDLTTFLTTIKHMDFAHFLDKVKRKSVREKYHNLKLASTTTQSQLEQTYKPITEPLKQLISTIGEPIVLKEEPFSLKEEFVTPKKKYETSTPSKQRIVRKTGKTPILPSEIPSFFDTSVASVSQFPSIQETTVLAETSPFPKGSTSESLNLSDILEQTKQSIKNYIDSPSYQVYLSDFHKLPRSYIDGSVRDTEHKFDHNYGVVHDIDGEKFFLGLTQKPVKIVGKNIVVEGRTYEGTVGLYELLFKKEPVGFKPKDLDNYMDILKITNAYRRNNDPNEQVQGTASTKYITIIGPYLQKKGITKSKTINPVRPTTFEKPIAPYRIIDKFGRHISKRNSMNKTSLENVDFSTVENTILNNLKKDLTYFGKKINEDFENRLKQDVINVNKRLNENDVKIENTAKKIKLFENDLKKDIIDCSASTKKNYEKLTKFEGDIETITKYHNDVIDLKNYFETEITKLKTYMNETSKIDSVQKSIEDNLKLKFENFSTKVYDRVTKEVKYFKNNHDNIDKNIKRLDRTSNLNALLRKKNTDDIAFIKEQLNTILTQIPKLTSIQSSSEEEVRNLKIKINDIEMNTKEITEFKNQLNNISLDISRLSSVQNSKMEEQLKLTTEITEIKSIIKVITDLENQFKIISMKVIDLGKKIDEIKNLKVDEDVEFKIDQKVEQIRKYGTKDIELLKEKLNTILSQVSELSFTQISGKKEIEQLKIDIDDIKINTKGITDFKNQFNNISTEISKFSLMQNSNKEEILKLETQLTKIQLVTKVVTDLENQFKNISKEILNLGKRIDEIKNLKIDVDSKIDQKVEKIEKDIQLVREYVENEDKKLNVGINKINETMGTKIKEIIIENLKAEIAQVKDKIENISTAQLDKVNNLLNGQNLEEVSLTKRRLIFSIQSTIPTIIKKLNEELKKIEEEGLGDVENRTIKYLRIHIKDCLDNINGEIDKIFEYLKETDEKIMINKLEKWVESYKSYYDNYYLKKFNK</sequence>
<dbReference type="Proteomes" id="UP001152799">
    <property type="component" value="Chromosome 3"/>
</dbReference>
<accession>A0A9N9MK19</accession>
<name>A0A9N9MK19_9CUCU</name>
<evidence type="ECO:0000313" key="2">
    <source>
        <dbReference type="EMBL" id="CAG9766358.1"/>
    </source>
</evidence>
<evidence type="ECO:0000313" key="3">
    <source>
        <dbReference type="Proteomes" id="UP001152799"/>
    </source>
</evidence>
<proteinExistence type="predicted"/>
<evidence type="ECO:0000259" key="1">
    <source>
        <dbReference type="Pfam" id="PF26634"/>
    </source>
</evidence>
<dbReference type="InterPro" id="IPR058520">
    <property type="entry name" value="DUF8207"/>
</dbReference>
<dbReference type="PANTHER" id="PTHR35374:SF1">
    <property type="entry name" value="PROTEIN KINASE DOMAIN-CONTAINING PROTEIN"/>
    <property type="match status" value="1"/>
</dbReference>
<organism evidence="2 3">
    <name type="scientific">Ceutorhynchus assimilis</name>
    <name type="common">cabbage seed weevil</name>
    <dbReference type="NCBI Taxonomy" id="467358"/>
    <lineage>
        <taxon>Eukaryota</taxon>
        <taxon>Metazoa</taxon>
        <taxon>Ecdysozoa</taxon>
        <taxon>Arthropoda</taxon>
        <taxon>Hexapoda</taxon>
        <taxon>Insecta</taxon>
        <taxon>Pterygota</taxon>
        <taxon>Neoptera</taxon>
        <taxon>Endopterygota</taxon>
        <taxon>Coleoptera</taxon>
        <taxon>Polyphaga</taxon>
        <taxon>Cucujiformia</taxon>
        <taxon>Curculionidae</taxon>
        <taxon>Ceutorhynchinae</taxon>
        <taxon>Ceutorhynchus</taxon>
    </lineage>
</organism>